<keyword evidence="2" id="KW-1185">Reference proteome</keyword>
<dbReference type="EMBL" id="QWEE01000234">
    <property type="protein sequence ID" value="RII90450.1"/>
    <property type="molecule type" value="Genomic_DNA"/>
</dbReference>
<name>A0ABX9N3G5_9MICO</name>
<proteinExistence type="predicted"/>
<comment type="caution">
    <text evidence="1">The sequence shown here is derived from an EMBL/GenBank/DDBJ whole genome shotgun (WGS) entry which is preliminary data.</text>
</comment>
<gene>
    <name evidence="1" type="ORF">DZF98_11780</name>
</gene>
<feature type="non-terminal residue" evidence="1">
    <location>
        <position position="41"/>
    </location>
</feature>
<dbReference type="Proteomes" id="UP000265355">
    <property type="component" value="Unassembled WGS sequence"/>
</dbReference>
<evidence type="ECO:0000313" key="2">
    <source>
        <dbReference type="Proteomes" id="UP000265355"/>
    </source>
</evidence>
<reference evidence="1 2" key="1">
    <citation type="submission" date="2018-08" db="EMBL/GenBank/DDBJ databases">
        <title>Genome Sequence of Clavibacter michiganensis Subspecies type strains, and the Atypical Peach-Colored Strains Isolated from Tomato.</title>
        <authorList>
            <person name="Osdaghi E."/>
            <person name="Portier P."/>
            <person name="Briand M."/>
            <person name="Jacques M.-A."/>
        </authorList>
    </citation>
    <scope>NUCLEOTIDE SEQUENCE [LARGE SCALE GENOMIC DNA]</scope>
    <source>
        <strain evidence="1 2">CFBP 8216</strain>
    </source>
</reference>
<evidence type="ECO:0000313" key="1">
    <source>
        <dbReference type="EMBL" id="RII90450.1"/>
    </source>
</evidence>
<organism evidence="1 2">
    <name type="scientific">Clavibacter californiensis</name>
    <dbReference type="NCBI Taxonomy" id="1401995"/>
    <lineage>
        <taxon>Bacteria</taxon>
        <taxon>Bacillati</taxon>
        <taxon>Actinomycetota</taxon>
        <taxon>Actinomycetes</taxon>
        <taxon>Micrococcales</taxon>
        <taxon>Microbacteriaceae</taxon>
        <taxon>Clavibacter</taxon>
    </lineage>
</organism>
<accession>A0ABX9N3G5</accession>
<protein>
    <submittedName>
        <fullName evidence="1">Deoxyribose-phosphate aldolase</fullName>
    </submittedName>
</protein>
<sequence length="41" mass="4232">MTAVDATRAPAEALRAGDLPGALQALRDLRAMDPDAVARAL</sequence>